<evidence type="ECO:0000313" key="1">
    <source>
        <dbReference type="EMBL" id="KKM94132.1"/>
    </source>
</evidence>
<reference evidence="1" key="1">
    <citation type="journal article" date="2015" name="Nature">
        <title>Complex archaea that bridge the gap between prokaryotes and eukaryotes.</title>
        <authorList>
            <person name="Spang A."/>
            <person name="Saw J.H."/>
            <person name="Jorgensen S.L."/>
            <person name="Zaremba-Niedzwiedzka K."/>
            <person name="Martijn J."/>
            <person name="Lind A.E."/>
            <person name="van Eijk R."/>
            <person name="Schleper C."/>
            <person name="Guy L."/>
            <person name="Ettema T.J."/>
        </authorList>
    </citation>
    <scope>NUCLEOTIDE SEQUENCE</scope>
</reference>
<dbReference type="AlphaFoldDB" id="A0A0F9PLJ4"/>
<accession>A0A0F9PLJ4</accession>
<proteinExistence type="predicted"/>
<organism evidence="1">
    <name type="scientific">marine sediment metagenome</name>
    <dbReference type="NCBI Taxonomy" id="412755"/>
    <lineage>
        <taxon>unclassified sequences</taxon>
        <taxon>metagenomes</taxon>
        <taxon>ecological metagenomes</taxon>
    </lineage>
</organism>
<gene>
    <name evidence="1" type="ORF">LCGC14_1201350</name>
</gene>
<protein>
    <submittedName>
        <fullName evidence="1">Uncharacterized protein</fullName>
    </submittedName>
</protein>
<comment type="caution">
    <text evidence="1">The sequence shown here is derived from an EMBL/GenBank/DDBJ whole genome shotgun (WGS) entry which is preliminary data.</text>
</comment>
<feature type="non-terminal residue" evidence="1">
    <location>
        <position position="104"/>
    </location>
</feature>
<name>A0A0F9PLJ4_9ZZZZ</name>
<sequence>MIFPGPWVRIKFSMKAIKILLIPTALLSLLSLISLTAFSSIATASGGGPARTGTFSDMEQNANTGDIAGCEVRIVVSDEGYSGTIQCSNAWPGKLLMLEDVRYD</sequence>
<dbReference type="EMBL" id="LAZR01006176">
    <property type="protein sequence ID" value="KKM94132.1"/>
    <property type="molecule type" value="Genomic_DNA"/>
</dbReference>